<name>A0A3P7JND7_STRVU</name>
<gene>
    <name evidence="2" type="ORF">SVUK_LOCUS16527</name>
</gene>
<dbReference type="AlphaFoldDB" id="A0A3P7JND7"/>
<feature type="transmembrane region" description="Helical" evidence="1">
    <location>
        <begin position="57"/>
        <end position="81"/>
    </location>
</feature>
<accession>A0A3P7JND7</accession>
<dbReference type="OrthoDB" id="5835829at2759"/>
<keyword evidence="1" id="KW-0472">Membrane</keyword>
<protein>
    <recommendedName>
        <fullName evidence="4">Glucuronosyltransferase</fullName>
    </recommendedName>
</protein>
<dbReference type="Proteomes" id="UP000270094">
    <property type="component" value="Unassembled WGS sequence"/>
</dbReference>
<feature type="transmembrane region" description="Helical" evidence="1">
    <location>
        <begin position="20"/>
        <end position="45"/>
    </location>
</feature>
<evidence type="ECO:0000313" key="2">
    <source>
        <dbReference type="EMBL" id="VDM81529.1"/>
    </source>
</evidence>
<dbReference type="EMBL" id="UYYB01113355">
    <property type="protein sequence ID" value="VDM81529.1"/>
    <property type="molecule type" value="Genomic_DNA"/>
</dbReference>
<keyword evidence="3" id="KW-1185">Reference proteome</keyword>
<evidence type="ECO:0000313" key="3">
    <source>
        <dbReference type="Proteomes" id="UP000270094"/>
    </source>
</evidence>
<keyword evidence="1" id="KW-1133">Transmembrane helix</keyword>
<proteinExistence type="predicted"/>
<keyword evidence="1" id="KW-0812">Transmembrane</keyword>
<evidence type="ECO:0008006" key="4">
    <source>
        <dbReference type="Google" id="ProtNLM"/>
    </source>
</evidence>
<organism evidence="2 3">
    <name type="scientific">Strongylus vulgaris</name>
    <name type="common">Blood worm</name>
    <dbReference type="NCBI Taxonomy" id="40348"/>
    <lineage>
        <taxon>Eukaryota</taxon>
        <taxon>Metazoa</taxon>
        <taxon>Ecdysozoa</taxon>
        <taxon>Nematoda</taxon>
        <taxon>Chromadorea</taxon>
        <taxon>Rhabditida</taxon>
        <taxon>Rhabditina</taxon>
        <taxon>Rhabditomorpha</taxon>
        <taxon>Strongyloidea</taxon>
        <taxon>Strongylidae</taxon>
        <taxon>Strongylus</taxon>
    </lineage>
</organism>
<sequence>MFSGYTSLSAEIMSEHFLMILFLVTSFFISSSALNILIIAPTLSYSHVSFNAKIADILSMILFLVTSFFISTSALNILIIAPTLSYSHVSFNAKIADSLSSKGHKVVLRKDVGLAPGQLSSMLWKNPSPYEDSSPLNLRIFIKLVRVSSLFVRACEGMHL</sequence>
<evidence type="ECO:0000256" key="1">
    <source>
        <dbReference type="SAM" id="Phobius"/>
    </source>
</evidence>
<reference evidence="2 3" key="1">
    <citation type="submission" date="2018-11" db="EMBL/GenBank/DDBJ databases">
        <authorList>
            <consortium name="Pathogen Informatics"/>
        </authorList>
    </citation>
    <scope>NUCLEOTIDE SEQUENCE [LARGE SCALE GENOMIC DNA]</scope>
</reference>